<dbReference type="HOGENOM" id="CLU_2647301_0_0_11"/>
<dbReference type="Proteomes" id="UP000007517">
    <property type="component" value="Chromosome"/>
</dbReference>
<dbReference type="AlphaFoldDB" id="H6RP45"/>
<proteinExistence type="predicted"/>
<reference evidence="2" key="2">
    <citation type="submission" date="2012-02" db="EMBL/GenBank/DDBJ databases">
        <title>Complete genome sequence of Blastococcus saxobsidens strain DD2.</title>
        <authorList>
            <person name="Genoscope."/>
        </authorList>
    </citation>
    <scope>NUCLEOTIDE SEQUENCE [LARGE SCALE GENOMIC DNA]</scope>
    <source>
        <strain evidence="2">DD2</strain>
    </source>
</reference>
<dbReference type="KEGG" id="bsd:BLASA_1787"/>
<dbReference type="RefSeq" id="WP_014375596.1">
    <property type="nucleotide sequence ID" value="NC_016943.1"/>
</dbReference>
<reference evidence="1 2" key="1">
    <citation type="journal article" date="2012" name="J. Bacteriol.">
        <title>Genome Sequence of Blastococcus saxobsidens DD2, a Stone-Inhabiting Bacterium.</title>
        <authorList>
            <person name="Chouaia B."/>
            <person name="Crotti E."/>
            <person name="Brusetti L."/>
            <person name="Daffonchio D."/>
            <person name="Essoussi I."/>
            <person name="Nouioui I."/>
            <person name="Sbissi I."/>
            <person name="Ghodhbane-Gtari F."/>
            <person name="Gtari M."/>
            <person name="Vacherie B."/>
            <person name="Barbe V."/>
            <person name="Medigue C."/>
            <person name="Gury J."/>
            <person name="Pujic P."/>
            <person name="Normand P."/>
        </authorList>
    </citation>
    <scope>NUCLEOTIDE SEQUENCE [LARGE SCALE GENOMIC DNA]</scope>
    <source>
        <strain evidence="1 2">DD2</strain>
    </source>
</reference>
<dbReference type="EMBL" id="FO117623">
    <property type="protein sequence ID" value="CCG02706.1"/>
    <property type="molecule type" value="Genomic_DNA"/>
</dbReference>
<evidence type="ECO:0000313" key="2">
    <source>
        <dbReference type="Proteomes" id="UP000007517"/>
    </source>
</evidence>
<sequence>MAVARRQSYPWLGEFAAADYVVEIAIGIRRDGSVGVRRLSSDASARRSGGRVVGFRSTFAAGHSPNVRCVSSNSGG</sequence>
<gene>
    <name evidence="1" type="ordered locus">BLASA_1787</name>
</gene>
<accession>H6RP45</accession>
<evidence type="ECO:0000313" key="1">
    <source>
        <dbReference type="EMBL" id="CCG02706.1"/>
    </source>
</evidence>
<name>H6RP45_BLASD</name>
<organism evidence="1 2">
    <name type="scientific">Blastococcus saxobsidens (strain DD2)</name>
    <dbReference type="NCBI Taxonomy" id="1146883"/>
    <lineage>
        <taxon>Bacteria</taxon>
        <taxon>Bacillati</taxon>
        <taxon>Actinomycetota</taxon>
        <taxon>Actinomycetes</taxon>
        <taxon>Geodermatophilales</taxon>
        <taxon>Geodermatophilaceae</taxon>
        <taxon>Blastococcus</taxon>
    </lineage>
</organism>
<keyword evidence="2" id="KW-1185">Reference proteome</keyword>
<protein>
    <submittedName>
        <fullName evidence="1">Uncharacterized protein</fullName>
    </submittedName>
</protein>